<sequence>MANCVCAAGPVSDPIRISPISCDCIDKSSSCRVVTNHVCVCSLAEHLLRCALWKRYGTGDGFTPTTSNSTANRFFSIYKIAGAAAPQKSFAFTVEKCKIQTEQNVPPGFVPATEKFCYRLNRIQSPTRAPDVASHTATLSDLLLTSYFDYYVVSIDVPLEGKPSSGWNYYCLVRTNCERPRQEKPTYANCVESHKANDSKCPVFCREARVRDLKVPPQILQGIDPKHLEALMTPKEPPQPFPKQNIMKEQLSLSCSTQRPKSIITPTQEVRPALELPAETIKHLGQLLTSSASHILT</sequence>
<gene>
    <name evidence="1" type="ORF">EVAR_32230_1</name>
</gene>
<dbReference type="AlphaFoldDB" id="A0A4C1YMW7"/>
<keyword evidence="2" id="KW-1185">Reference proteome</keyword>
<proteinExistence type="predicted"/>
<name>A0A4C1YMW7_EUMVA</name>
<evidence type="ECO:0000313" key="1">
    <source>
        <dbReference type="EMBL" id="GBP75979.1"/>
    </source>
</evidence>
<protein>
    <submittedName>
        <fullName evidence="1">Uncharacterized protein</fullName>
    </submittedName>
</protein>
<accession>A0A4C1YMW7</accession>
<dbReference type="OrthoDB" id="10035396at2759"/>
<dbReference type="EMBL" id="BGZK01001270">
    <property type="protein sequence ID" value="GBP75979.1"/>
    <property type="molecule type" value="Genomic_DNA"/>
</dbReference>
<dbReference type="Proteomes" id="UP000299102">
    <property type="component" value="Unassembled WGS sequence"/>
</dbReference>
<comment type="caution">
    <text evidence="1">The sequence shown here is derived from an EMBL/GenBank/DDBJ whole genome shotgun (WGS) entry which is preliminary data.</text>
</comment>
<reference evidence="1 2" key="1">
    <citation type="journal article" date="2019" name="Commun. Biol.">
        <title>The bagworm genome reveals a unique fibroin gene that provides high tensile strength.</title>
        <authorList>
            <person name="Kono N."/>
            <person name="Nakamura H."/>
            <person name="Ohtoshi R."/>
            <person name="Tomita M."/>
            <person name="Numata K."/>
            <person name="Arakawa K."/>
        </authorList>
    </citation>
    <scope>NUCLEOTIDE SEQUENCE [LARGE SCALE GENOMIC DNA]</scope>
</reference>
<evidence type="ECO:0000313" key="2">
    <source>
        <dbReference type="Proteomes" id="UP000299102"/>
    </source>
</evidence>
<organism evidence="1 2">
    <name type="scientific">Eumeta variegata</name>
    <name type="common">Bagworm moth</name>
    <name type="synonym">Eumeta japonica</name>
    <dbReference type="NCBI Taxonomy" id="151549"/>
    <lineage>
        <taxon>Eukaryota</taxon>
        <taxon>Metazoa</taxon>
        <taxon>Ecdysozoa</taxon>
        <taxon>Arthropoda</taxon>
        <taxon>Hexapoda</taxon>
        <taxon>Insecta</taxon>
        <taxon>Pterygota</taxon>
        <taxon>Neoptera</taxon>
        <taxon>Endopterygota</taxon>
        <taxon>Lepidoptera</taxon>
        <taxon>Glossata</taxon>
        <taxon>Ditrysia</taxon>
        <taxon>Tineoidea</taxon>
        <taxon>Psychidae</taxon>
        <taxon>Oiketicinae</taxon>
        <taxon>Eumeta</taxon>
    </lineage>
</organism>